<dbReference type="Pfam" id="PF00378">
    <property type="entry name" value="ECH_1"/>
    <property type="match status" value="1"/>
</dbReference>
<dbReference type="PANTHER" id="PTHR42964:SF1">
    <property type="entry name" value="POLYKETIDE BIOSYNTHESIS ENOYL-COA HYDRATASE PKSH-RELATED"/>
    <property type="match status" value="1"/>
</dbReference>
<dbReference type="InterPro" id="IPR001753">
    <property type="entry name" value="Enoyl-CoA_hydra/iso"/>
</dbReference>
<dbReference type="SUPFAM" id="SSF52096">
    <property type="entry name" value="ClpP/crotonase"/>
    <property type="match status" value="1"/>
</dbReference>
<sequence length="203" mass="21369">MLRIDDHAGGIRSIGLDRAAKRNAIGVELTLAMEAALLAARADPAVRALVFHGIGGNFCAGMDMKDFFDSSTRPPDQLARARSATEHWRRLLRELPQAIVTAVQGYCFGAALPILAASDAVIAGRDARIGLPEINFGFVPGAQIVKAAVHAMAPRGIAYAALTGRPLAPERAQAWGLVTEVVDGDPLERALALAGSLAAARRD</sequence>
<evidence type="ECO:0008006" key="4">
    <source>
        <dbReference type="Google" id="ProtNLM"/>
    </source>
</evidence>
<dbReference type="RefSeq" id="WP_157399122.1">
    <property type="nucleotide sequence ID" value="NZ_WSEL01000009.1"/>
</dbReference>
<name>A0A6N8IW19_9BURK</name>
<keyword evidence="3" id="KW-1185">Reference proteome</keyword>
<comment type="similarity">
    <text evidence="1">Belongs to the enoyl-CoA hydratase/isomerase family.</text>
</comment>
<dbReference type="Proteomes" id="UP000469385">
    <property type="component" value="Unassembled WGS sequence"/>
</dbReference>
<evidence type="ECO:0000313" key="3">
    <source>
        <dbReference type="Proteomes" id="UP000469385"/>
    </source>
</evidence>
<dbReference type="InterPro" id="IPR051683">
    <property type="entry name" value="Enoyl-CoA_Hydratase/Isomerase"/>
</dbReference>
<accession>A0A6N8IW19</accession>
<dbReference type="GO" id="GO:0003824">
    <property type="term" value="F:catalytic activity"/>
    <property type="evidence" value="ECO:0007669"/>
    <property type="project" value="UniProtKB-ARBA"/>
</dbReference>
<protein>
    <recommendedName>
        <fullName evidence="4">Enoyl-CoA hydratase/isomerase family protein</fullName>
    </recommendedName>
</protein>
<dbReference type="GO" id="GO:0008300">
    <property type="term" value="P:isoprenoid catabolic process"/>
    <property type="evidence" value="ECO:0007669"/>
    <property type="project" value="TreeGrafter"/>
</dbReference>
<dbReference type="Gene3D" id="3.90.226.10">
    <property type="entry name" value="2-enoyl-CoA Hydratase, Chain A, domain 1"/>
    <property type="match status" value="1"/>
</dbReference>
<dbReference type="EMBL" id="WSEL01000009">
    <property type="protein sequence ID" value="MVQ31027.1"/>
    <property type="molecule type" value="Genomic_DNA"/>
</dbReference>
<evidence type="ECO:0000313" key="2">
    <source>
        <dbReference type="EMBL" id="MVQ31027.1"/>
    </source>
</evidence>
<gene>
    <name evidence="2" type="ORF">GON04_16325</name>
</gene>
<proteinExistence type="inferred from homology"/>
<reference evidence="2 3" key="1">
    <citation type="submission" date="2019-12" db="EMBL/GenBank/DDBJ databases">
        <authorList>
            <person name="Huq M.A."/>
        </authorList>
    </citation>
    <scope>NUCLEOTIDE SEQUENCE [LARGE SCALE GENOMIC DNA]</scope>
    <source>
        <strain evidence="2 3">MAH-25</strain>
    </source>
</reference>
<dbReference type="PANTHER" id="PTHR42964">
    <property type="entry name" value="ENOYL-COA HYDRATASE"/>
    <property type="match status" value="1"/>
</dbReference>
<comment type="caution">
    <text evidence="2">The sequence shown here is derived from an EMBL/GenBank/DDBJ whole genome shotgun (WGS) entry which is preliminary data.</text>
</comment>
<dbReference type="AlphaFoldDB" id="A0A6N8IW19"/>
<dbReference type="CDD" id="cd06558">
    <property type="entry name" value="crotonase-like"/>
    <property type="match status" value="1"/>
</dbReference>
<evidence type="ECO:0000256" key="1">
    <source>
        <dbReference type="ARBA" id="ARBA00005254"/>
    </source>
</evidence>
<organism evidence="2 3">
    <name type="scientific">Ramlibacter pinisoli</name>
    <dbReference type="NCBI Taxonomy" id="2682844"/>
    <lineage>
        <taxon>Bacteria</taxon>
        <taxon>Pseudomonadati</taxon>
        <taxon>Pseudomonadota</taxon>
        <taxon>Betaproteobacteria</taxon>
        <taxon>Burkholderiales</taxon>
        <taxon>Comamonadaceae</taxon>
        <taxon>Ramlibacter</taxon>
    </lineage>
</organism>
<dbReference type="InterPro" id="IPR029045">
    <property type="entry name" value="ClpP/crotonase-like_dom_sf"/>
</dbReference>